<dbReference type="PROSITE" id="PS50110">
    <property type="entry name" value="RESPONSE_REGULATORY"/>
    <property type="match status" value="1"/>
</dbReference>
<dbReference type="EMBL" id="QNUL01000003">
    <property type="protein sequence ID" value="REA63280.1"/>
    <property type="molecule type" value="Genomic_DNA"/>
</dbReference>
<organism evidence="6 7">
    <name type="scientific">Dyadobacter luteus</name>
    <dbReference type="NCBI Taxonomy" id="2259619"/>
    <lineage>
        <taxon>Bacteria</taxon>
        <taxon>Pseudomonadati</taxon>
        <taxon>Bacteroidota</taxon>
        <taxon>Cytophagia</taxon>
        <taxon>Cytophagales</taxon>
        <taxon>Spirosomataceae</taxon>
        <taxon>Dyadobacter</taxon>
    </lineage>
</organism>
<evidence type="ECO:0000259" key="5">
    <source>
        <dbReference type="PROSITE" id="PS50110"/>
    </source>
</evidence>
<gene>
    <name evidence="6" type="ORF">DSL64_06600</name>
</gene>
<reference evidence="6 7" key="1">
    <citation type="submission" date="2018-07" db="EMBL/GenBank/DDBJ databases">
        <title>Dyadobacter roseus sp. nov., isolated from rose rhizosphere soil.</title>
        <authorList>
            <person name="Chen L."/>
        </authorList>
    </citation>
    <scope>NUCLEOTIDE SEQUENCE [LARGE SCALE GENOMIC DNA]</scope>
    <source>
        <strain evidence="6 7">RS19</strain>
    </source>
</reference>
<feature type="domain" description="Response regulatory" evidence="5">
    <location>
        <begin position="2"/>
        <end position="118"/>
    </location>
</feature>
<dbReference type="RefSeq" id="WP_115829868.1">
    <property type="nucleotide sequence ID" value="NZ_QNUL01000003.1"/>
</dbReference>
<dbReference type="InterPro" id="IPR039420">
    <property type="entry name" value="WalR-like"/>
</dbReference>
<feature type="modified residue" description="4-aspartylphosphate" evidence="3">
    <location>
        <position position="53"/>
    </location>
</feature>
<dbReference type="SMART" id="SM00448">
    <property type="entry name" value="REC"/>
    <property type="match status" value="1"/>
</dbReference>
<feature type="domain" description="HTH luxR-type" evidence="4">
    <location>
        <begin position="138"/>
        <end position="203"/>
    </location>
</feature>
<dbReference type="PRINTS" id="PR00038">
    <property type="entry name" value="HTHLUXR"/>
</dbReference>
<dbReference type="InterPro" id="IPR036388">
    <property type="entry name" value="WH-like_DNA-bd_sf"/>
</dbReference>
<evidence type="ECO:0000256" key="2">
    <source>
        <dbReference type="ARBA" id="ARBA00023125"/>
    </source>
</evidence>
<protein>
    <submittedName>
        <fullName evidence="6">DNA-binding response regulator</fullName>
    </submittedName>
</protein>
<dbReference type="OrthoDB" id="941065at2"/>
<dbReference type="Proteomes" id="UP000256373">
    <property type="component" value="Unassembled WGS sequence"/>
</dbReference>
<name>A0A3D8YG44_9BACT</name>
<dbReference type="SUPFAM" id="SSF46894">
    <property type="entry name" value="C-terminal effector domain of the bipartite response regulators"/>
    <property type="match status" value="1"/>
</dbReference>
<evidence type="ECO:0000256" key="3">
    <source>
        <dbReference type="PROSITE-ProRule" id="PRU00169"/>
    </source>
</evidence>
<dbReference type="PANTHER" id="PTHR43214:SF43">
    <property type="entry name" value="TWO-COMPONENT RESPONSE REGULATOR"/>
    <property type="match status" value="1"/>
</dbReference>
<dbReference type="Pfam" id="PF00196">
    <property type="entry name" value="GerE"/>
    <property type="match status" value="1"/>
</dbReference>
<keyword evidence="1 3" id="KW-0597">Phosphoprotein</keyword>
<evidence type="ECO:0000313" key="6">
    <source>
        <dbReference type="EMBL" id="REA63280.1"/>
    </source>
</evidence>
<accession>A0A3D8YG44</accession>
<dbReference type="InterPro" id="IPR000792">
    <property type="entry name" value="Tscrpt_reg_LuxR_C"/>
</dbReference>
<dbReference type="CDD" id="cd17535">
    <property type="entry name" value="REC_NarL-like"/>
    <property type="match status" value="1"/>
</dbReference>
<dbReference type="InterPro" id="IPR016032">
    <property type="entry name" value="Sig_transdc_resp-reg_C-effctor"/>
</dbReference>
<evidence type="ECO:0000313" key="7">
    <source>
        <dbReference type="Proteomes" id="UP000256373"/>
    </source>
</evidence>
<dbReference type="Gene3D" id="1.10.10.10">
    <property type="entry name" value="Winged helix-like DNA-binding domain superfamily/Winged helix DNA-binding domain"/>
    <property type="match status" value="1"/>
</dbReference>
<dbReference type="PROSITE" id="PS00622">
    <property type="entry name" value="HTH_LUXR_1"/>
    <property type="match status" value="1"/>
</dbReference>
<dbReference type="CDD" id="cd06170">
    <property type="entry name" value="LuxR_C_like"/>
    <property type="match status" value="1"/>
</dbReference>
<dbReference type="SUPFAM" id="SSF52172">
    <property type="entry name" value="CheY-like"/>
    <property type="match status" value="1"/>
</dbReference>
<dbReference type="PANTHER" id="PTHR43214">
    <property type="entry name" value="TWO-COMPONENT RESPONSE REGULATOR"/>
    <property type="match status" value="1"/>
</dbReference>
<dbReference type="GO" id="GO:0000160">
    <property type="term" value="P:phosphorelay signal transduction system"/>
    <property type="evidence" value="ECO:0007669"/>
    <property type="project" value="InterPro"/>
</dbReference>
<dbReference type="PROSITE" id="PS50043">
    <property type="entry name" value="HTH_LUXR_2"/>
    <property type="match status" value="1"/>
</dbReference>
<dbReference type="SMART" id="SM00421">
    <property type="entry name" value="HTH_LUXR"/>
    <property type="match status" value="1"/>
</dbReference>
<sequence length="207" mass="23363">MNVLIVEDHPLFIIGTTLTIRDISPEAIISTATTFPDALILLEKDKFDIVILDIDLPGGENLKMMDMIRKIAPQVSILIHSAFDEHLYAMPYLQAGADGFVSKKATPDEFKNAVNTIMNGKKYLSYEIQQTLLTNIGEPKPTSQLTPSELQVMQLLIEGKWTKEIAHLLNLKQNTISTYKRRIFDKLNVRDSIELAKKMSLSTKSHH</sequence>
<dbReference type="Gene3D" id="3.40.50.2300">
    <property type="match status" value="1"/>
</dbReference>
<dbReference type="InterPro" id="IPR058245">
    <property type="entry name" value="NreC/VraR/RcsB-like_REC"/>
</dbReference>
<dbReference type="InterPro" id="IPR001789">
    <property type="entry name" value="Sig_transdc_resp-reg_receiver"/>
</dbReference>
<comment type="caution">
    <text evidence="6">The sequence shown here is derived from an EMBL/GenBank/DDBJ whole genome shotgun (WGS) entry which is preliminary data.</text>
</comment>
<dbReference type="InterPro" id="IPR011006">
    <property type="entry name" value="CheY-like_superfamily"/>
</dbReference>
<proteinExistence type="predicted"/>
<dbReference type="Pfam" id="PF00072">
    <property type="entry name" value="Response_reg"/>
    <property type="match status" value="1"/>
</dbReference>
<dbReference type="GO" id="GO:0006355">
    <property type="term" value="P:regulation of DNA-templated transcription"/>
    <property type="evidence" value="ECO:0007669"/>
    <property type="project" value="InterPro"/>
</dbReference>
<keyword evidence="2 6" id="KW-0238">DNA-binding</keyword>
<evidence type="ECO:0000256" key="1">
    <source>
        <dbReference type="ARBA" id="ARBA00022553"/>
    </source>
</evidence>
<dbReference type="AlphaFoldDB" id="A0A3D8YG44"/>
<keyword evidence="7" id="KW-1185">Reference proteome</keyword>
<evidence type="ECO:0000259" key="4">
    <source>
        <dbReference type="PROSITE" id="PS50043"/>
    </source>
</evidence>
<dbReference type="GO" id="GO:0003677">
    <property type="term" value="F:DNA binding"/>
    <property type="evidence" value="ECO:0007669"/>
    <property type="project" value="UniProtKB-KW"/>
</dbReference>